<protein>
    <submittedName>
        <fullName evidence="1">Pyridoxamine 5'-phosphate oxidase family protein</fullName>
    </submittedName>
</protein>
<dbReference type="Proteomes" id="UP000318661">
    <property type="component" value="Unassembled WGS sequence"/>
</dbReference>
<name>A0A537LLU1_9BACT</name>
<dbReference type="Proteomes" id="UP000315217">
    <property type="component" value="Unassembled WGS sequence"/>
</dbReference>
<dbReference type="EMBL" id="VBAI01000123">
    <property type="protein sequence ID" value="TMJ10247.1"/>
    <property type="molecule type" value="Genomic_DNA"/>
</dbReference>
<dbReference type="PANTHER" id="PTHR34071">
    <property type="entry name" value="5-NITROIMIDAZOLE ANTIBIOTICS RESISTANCE PROTEIN, NIMA-FAMILY-RELATED PROTEIN-RELATED"/>
    <property type="match status" value="1"/>
</dbReference>
<dbReference type="Gene3D" id="2.30.110.10">
    <property type="entry name" value="Electron Transport, Fmn-binding Protein, Chain A"/>
    <property type="match status" value="1"/>
</dbReference>
<comment type="caution">
    <text evidence="1">The sequence shown here is derived from an EMBL/GenBank/DDBJ whole genome shotgun (WGS) entry which is preliminary data.</text>
</comment>
<gene>
    <name evidence="2" type="ORF">E6G98_07860</name>
    <name evidence="1" type="ORF">E6G99_03530</name>
</gene>
<evidence type="ECO:0000313" key="1">
    <source>
        <dbReference type="EMBL" id="TMJ08942.1"/>
    </source>
</evidence>
<dbReference type="EMBL" id="VBAJ01000074">
    <property type="protein sequence ID" value="TMJ08942.1"/>
    <property type="molecule type" value="Genomic_DNA"/>
</dbReference>
<dbReference type="InterPro" id="IPR012349">
    <property type="entry name" value="Split_barrel_FMN-bd"/>
</dbReference>
<dbReference type="InterPro" id="IPR024747">
    <property type="entry name" value="Pyridox_Oxase-rel"/>
</dbReference>
<dbReference type="SUPFAM" id="SSF50475">
    <property type="entry name" value="FMN-binding split barrel"/>
    <property type="match status" value="1"/>
</dbReference>
<dbReference type="Pfam" id="PF12900">
    <property type="entry name" value="Pyridox_ox_2"/>
    <property type="match status" value="1"/>
</dbReference>
<organism evidence="1 4">
    <name type="scientific">Candidatus Segetimicrobium genomatis</name>
    <dbReference type="NCBI Taxonomy" id="2569760"/>
    <lineage>
        <taxon>Bacteria</taxon>
        <taxon>Bacillati</taxon>
        <taxon>Candidatus Sysuimicrobiota</taxon>
        <taxon>Candidatus Sysuimicrobiia</taxon>
        <taxon>Candidatus Sysuimicrobiales</taxon>
        <taxon>Candidatus Segetimicrobiaceae</taxon>
        <taxon>Candidatus Segetimicrobium</taxon>
    </lineage>
</organism>
<accession>A0A537LLU1</accession>
<sequence>MPRTLPITSRTRLRRLPARGVFDRAAIDAILDEGIVCHLGFIHKGQPVVIPTLFARVGDVIYVHGSAASRMLRSVSGGCDVCLTVTILDGLVLARSAFHHSANYRSVVVFGRALRVSDRTGKLTALRAFSEHVVSGRWAEVRPPSVRELKATTVLALPLTEASAKVRSGPPKDEEEDYSRDVWAGVIPLRLAAGEPETDPRVPSGVAIPDYARFYRRSRKERESTP</sequence>
<dbReference type="AlphaFoldDB" id="A0A537LLU1"/>
<dbReference type="PANTHER" id="PTHR34071:SF2">
    <property type="entry name" value="FLAVIN-NUCLEOTIDE-BINDING PROTEIN"/>
    <property type="match status" value="1"/>
</dbReference>
<reference evidence="3 4" key="1">
    <citation type="journal article" date="2019" name="Nat. Microbiol.">
        <title>Mediterranean grassland soil C-N compound turnover is dependent on rainfall and depth, and is mediated by genomically divergent microorganisms.</title>
        <authorList>
            <person name="Diamond S."/>
            <person name="Andeer P.F."/>
            <person name="Li Z."/>
            <person name="Crits-Christoph A."/>
            <person name="Burstein D."/>
            <person name="Anantharaman K."/>
            <person name="Lane K.R."/>
            <person name="Thomas B.C."/>
            <person name="Pan C."/>
            <person name="Northen T.R."/>
            <person name="Banfield J.F."/>
        </authorList>
    </citation>
    <scope>NUCLEOTIDE SEQUENCE [LARGE SCALE GENOMIC DNA]</scope>
    <source>
        <strain evidence="2">NP_1</strain>
        <strain evidence="1">NP_2</strain>
    </source>
</reference>
<evidence type="ECO:0000313" key="4">
    <source>
        <dbReference type="Proteomes" id="UP000318661"/>
    </source>
</evidence>
<evidence type="ECO:0000313" key="2">
    <source>
        <dbReference type="EMBL" id="TMJ10247.1"/>
    </source>
</evidence>
<evidence type="ECO:0000313" key="3">
    <source>
        <dbReference type="Proteomes" id="UP000315217"/>
    </source>
</evidence>
<proteinExistence type="predicted"/>